<proteinExistence type="predicted"/>
<evidence type="ECO:0000256" key="1">
    <source>
        <dbReference type="SAM" id="MobiDB-lite"/>
    </source>
</evidence>
<protein>
    <submittedName>
        <fullName evidence="2">Unnamed protein product</fullName>
    </submittedName>
</protein>
<dbReference type="AlphaFoldDB" id="A0A9W6U7X5"/>
<accession>A0A9W6U7X5</accession>
<sequence>MNAIAVTEREALLLQIVEQKKQDPITEIEEYRKKRQGAKDSQTNAVTEPAIAPESQTISKPAKKSQRQTTRGKVLAGDSSRGRRRSVETSVGRRVPTPPTEQLAWQSPEESSEWIKVATGKWQTRKHLQDTGAPISAAEITMVEKFETVHQLLTSDGKWQTFLSHQMPLRASQAQLTIEDL</sequence>
<dbReference type="EMBL" id="BSXW01000632">
    <property type="protein sequence ID" value="GMF26868.1"/>
    <property type="molecule type" value="Genomic_DNA"/>
</dbReference>
<organism evidence="2 3">
    <name type="scientific">Phytophthora lilii</name>
    <dbReference type="NCBI Taxonomy" id="2077276"/>
    <lineage>
        <taxon>Eukaryota</taxon>
        <taxon>Sar</taxon>
        <taxon>Stramenopiles</taxon>
        <taxon>Oomycota</taxon>
        <taxon>Peronosporomycetes</taxon>
        <taxon>Peronosporales</taxon>
        <taxon>Peronosporaceae</taxon>
        <taxon>Phytophthora</taxon>
    </lineage>
</organism>
<name>A0A9W6U7X5_9STRA</name>
<keyword evidence="3" id="KW-1185">Reference proteome</keyword>
<feature type="region of interest" description="Disordered" evidence="1">
    <location>
        <begin position="24"/>
        <end position="110"/>
    </location>
</feature>
<dbReference type="Proteomes" id="UP001165083">
    <property type="component" value="Unassembled WGS sequence"/>
</dbReference>
<reference evidence="2" key="1">
    <citation type="submission" date="2023-04" db="EMBL/GenBank/DDBJ databases">
        <title>Phytophthora lilii NBRC 32176.</title>
        <authorList>
            <person name="Ichikawa N."/>
            <person name="Sato H."/>
            <person name="Tonouchi N."/>
        </authorList>
    </citation>
    <scope>NUCLEOTIDE SEQUENCE</scope>
    <source>
        <strain evidence="2">NBRC 32176</strain>
    </source>
</reference>
<evidence type="ECO:0000313" key="3">
    <source>
        <dbReference type="Proteomes" id="UP001165083"/>
    </source>
</evidence>
<dbReference type="OrthoDB" id="539213at2759"/>
<comment type="caution">
    <text evidence="2">The sequence shown here is derived from an EMBL/GenBank/DDBJ whole genome shotgun (WGS) entry which is preliminary data.</text>
</comment>
<evidence type="ECO:0000313" key="2">
    <source>
        <dbReference type="EMBL" id="GMF26868.1"/>
    </source>
</evidence>
<gene>
    <name evidence="2" type="ORF">Plil01_001121100</name>
</gene>